<comment type="subcellular location">
    <subcellularLocation>
        <location evidence="18">Secreted</location>
    </subcellularLocation>
</comment>
<dbReference type="PRINTS" id="PR00458">
    <property type="entry name" value="PEROXIDASE"/>
</dbReference>
<keyword evidence="12" id="KW-0325">Glycoprotein</keyword>
<evidence type="ECO:0000256" key="4">
    <source>
        <dbReference type="ARBA" id="ARBA00012313"/>
    </source>
</evidence>
<dbReference type="PANTHER" id="PTHR31517:SF81">
    <property type="entry name" value="PEROXIDASE"/>
    <property type="match status" value="1"/>
</dbReference>
<gene>
    <name evidence="20" type="ORF">LR48_Vigan10g139200</name>
</gene>
<comment type="catalytic activity">
    <reaction evidence="1 18">
        <text>2 a phenolic donor + H2O2 = 2 a phenolic radical donor + 2 H2O</text>
        <dbReference type="Rhea" id="RHEA:56136"/>
        <dbReference type="ChEBI" id="CHEBI:15377"/>
        <dbReference type="ChEBI" id="CHEBI:16240"/>
        <dbReference type="ChEBI" id="CHEBI:139520"/>
        <dbReference type="ChEBI" id="CHEBI:139521"/>
        <dbReference type="EC" id="1.11.1.7"/>
    </reaction>
</comment>
<evidence type="ECO:0000256" key="11">
    <source>
        <dbReference type="ARBA" id="ARBA00023157"/>
    </source>
</evidence>
<evidence type="ECO:0000256" key="1">
    <source>
        <dbReference type="ARBA" id="ARBA00000189"/>
    </source>
</evidence>
<feature type="site" description="Transition state stabilizer" evidence="16">
    <location>
        <position position="77"/>
    </location>
</feature>
<keyword evidence="7 15" id="KW-0479">Metal-binding</keyword>
<dbReference type="FunFam" id="1.10.520.10:FF:000009">
    <property type="entry name" value="Peroxidase"/>
    <property type="match status" value="1"/>
</dbReference>
<evidence type="ECO:0000256" key="12">
    <source>
        <dbReference type="ARBA" id="ARBA00023180"/>
    </source>
</evidence>
<sequence>MARVCSLFDSLVFVCFLLFASETLVFSRTLEKRPPLVPGLSWNYYFPLACPTLEWIVSNNLEKAFKKDSGLAPGILRLFFHDCFANGCDASILLNAPDGNDEKSHPANIGIRQEALLAIEELRRVIYKQCLPVVSCSDILVVAAREAVRQMGGPDFDVPLGRKDSLTFDLDGPNNLPPPFFRTEQLLGVFGQRNFDATDVVALSGAHTYGRAHCSSLVNRTIESDPPIDPDFKNKLDLASHPQTKEIVNLFASNQKEFFDSFADAFVKVSQIDVITSRQGKGEIRDRCFVANKKVSLEAVAEEMVELVEAI</sequence>
<dbReference type="GO" id="GO:0005576">
    <property type="term" value="C:extracellular region"/>
    <property type="evidence" value="ECO:0007669"/>
    <property type="project" value="UniProtKB-SubCell"/>
</dbReference>
<evidence type="ECO:0000256" key="9">
    <source>
        <dbReference type="ARBA" id="ARBA00023002"/>
    </source>
</evidence>
<dbReference type="Pfam" id="PF00141">
    <property type="entry name" value="peroxidase"/>
    <property type="match status" value="1"/>
</dbReference>
<dbReference type="OMA" id="YKQCLPV"/>
<dbReference type="SUPFAM" id="SSF48113">
    <property type="entry name" value="Heme-dependent peroxidases"/>
    <property type="match status" value="1"/>
</dbReference>
<dbReference type="Gramene" id="KOM55500">
    <property type="protein sequence ID" value="KOM55500"/>
    <property type="gene ID" value="LR48_Vigan10g139200"/>
</dbReference>
<comment type="cofactor">
    <cofactor evidence="15 18">
        <name>Ca(2+)</name>
        <dbReference type="ChEBI" id="CHEBI:29108"/>
    </cofactor>
    <text evidence="15 18">Binds 2 calcium ions per subunit.</text>
</comment>
<dbReference type="InterPro" id="IPR019793">
    <property type="entry name" value="Peroxidases_heam-ligand_BS"/>
</dbReference>
<evidence type="ECO:0000256" key="15">
    <source>
        <dbReference type="PIRSR" id="PIRSR600823-3"/>
    </source>
</evidence>
<evidence type="ECO:0000256" key="14">
    <source>
        <dbReference type="PIRSR" id="PIRSR600823-2"/>
    </source>
</evidence>
<feature type="binding site" evidence="15">
    <location>
        <position position="208"/>
    </location>
    <ligand>
        <name>Ca(2+)</name>
        <dbReference type="ChEBI" id="CHEBI:29108"/>
        <label>2</label>
    </ligand>
</feature>
<evidence type="ECO:0000259" key="19">
    <source>
        <dbReference type="PROSITE" id="PS50873"/>
    </source>
</evidence>
<dbReference type="GO" id="GO:0042744">
    <property type="term" value="P:hydrogen peroxide catabolic process"/>
    <property type="evidence" value="ECO:0007669"/>
    <property type="project" value="UniProtKB-KW"/>
</dbReference>
<evidence type="ECO:0000256" key="6">
    <source>
        <dbReference type="ARBA" id="ARBA00022617"/>
    </source>
</evidence>
<evidence type="ECO:0000256" key="10">
    <source>
        <dbReference type="ARBA" id="ARBA00023004"/>
    </source>
</evidence>
<keyword evidence="6 18" id="KW-0349">Heme</keyword>
<dbReference type="InterPro" id="IPR002016">
    <property type="entry name" value="Haem_peroxidase"/>
</dbReference>
<evidence type="ECO:0000313" key="21">
    <source>
        <dbReference type="Proteomes" id="UP000053144"/>
    </source>
</evidence>
<dbReference type="CDD" id="cd00693">
    <property type="entry name" value="secretory_peroxidase"/>
    <property type="match status" value="1"/>
</dbReference>
<feature type="binding site" evidence="15">
    <location>
        <position position="82"/>
    </location>
    <ligand>
        <name>Ca(2+)</name>
        <dbReference type="ChEBI" id="CHEBI:29108"/>
        <label>1</label>
    </ligand>
</feature>
<evidence type="ECO:0000256" key="3">
    <source>
        <dbReference type="ARBA" id="ARBA00006873"/>
    </source>
</evidence>
<evidence type="ECO:0000256" key="7">
    <source>
        <dbReference type="ARBA" id="ARBA00022723"/>
    </source>
</evidence>
<feature type="binding site" evidence="14">
    <location>
        <position position="177"/>
    </location>
    <ligand>
        <name>substrate</name>
    </ligand>
</feature>
<evidence type="ECO:0000313" key="20">
    <source>
        <dbReference type="EMBL" id="KOM55500.1"/>
    </source>
</evidence>
<feature type="active site" description="Proton acceptor" evidence="13">
    <location>
        <position position="81"/>
    </location>
</feature>
<feature type="chain" id="PRO_5005395178" description="Peroxidase" evidence="18">
    <location>
        <begin position="28"/>
        <end position="311"/>
    </location>
</feature>
<comment type="similarity">
    <text evidence="18">Belongs to the peroxidase family. Classical plant (class III) peroxidase subfamily.</text>
</comment>
<reference evidence="21" key="1">
    <citation type="journal article" date="2015" name="Proc. Natl. Acad. Sci. U.S.A.">
        <title>Genome sequencing of adzuki bean (Vigna angularis) provides insight into high starch and low fat accumulation and domestication.</title>
        <authorList>
            <person name="Yang K."/>
            <person name="Tian Z."/>
            <person name="Chen C."/>
            <person name="Luo L."/>
            <person name="Zhao B."/>
            <person name="Wang Z."/>
            <person name="Yu L."/>
            <person name="Li Y."/>
            <person name="Sun Y."/>
            <person name="Li W."/>
            <person name="Chen Y."/>
            <person name="Li Y."/>
            <person name="Zhang Y."/>
            <person name="Ai D."/>
            <person name="Zhao J."/>
            <person name="Shang C."/>
            <person name="Ma Y."/>
            <person name="Wu B."/>
            <person name="Wang M."/>
            <person name="Gao L."/>
            <person name="Sun D."/>
            <person name="Zhang P."/>
            <person name="Guo F."/>
            <person name="Wang W."/>
            <person name="Li Y."/>
            <person name="Wang J."/>
            <person name="Varshney R.K."/>
            <person name="Wang J."/>
            <person name="Ling H.Q."/>
            <person name="Wan P."/>
        </authorList>
    </citation>
    <scope>NUCLEOTIDE SEQUENCE</scope>
    <source>
        <strain evidence="21">cv. Jingnong 6</strain>
    </source>
</reference>
<dbReference type="Gene3D" id="1.10.420.10">
    <property type="entry name" value="Peroxidase, domain 2"/>
    <property type="match status" value="2"/>
</dbReference>
<organism evidence="20 21">
    <name type="scientific">Phaseolus angularis</name>
    <name type="common">Azuki bean</name>
    <name type="synonym">Vigna angularis</name>
    <dbReference type="NCBI Taxonomy" id="3914"/>
    <lineage>
        <taxon>Eukaryota</taxon>
        <taxon>Viridiplantae</taxon>
        <taxon>Streptophyta</taxon>
        <taxon>Embryophyta</taxon>
        <taxon>Tracheophyta</taxon>
        <taxon>Spermatophyta</taxon>
        <taxon>Magnoliopsida</taxon>
        <taxon>eudicotyledons</taxon>
        <taxon>Gunneridae</taxon>
        <taxon>Pentapetalae</taxon>
        <taxon>rosids</taxon>
        <taxon>fabids</taxon>
        <taxon>Fabales</taxon>
        <taxon>Fabaceae</taxon>
        <taxon>Papilionoideae</taxon>
        <taxon>50 kb inversion clade</taxon>
        <taxon>NPAAA clade</taxon>
        <taxon>indigoferoid/millettioid clade</taxon>
        <taxon>Phaseoleae</taxon>
        <taxon>Vigna</taxon>
    </lineage>
</organism>
<dbReference type="PROSITE" id="PS50873">
    <property type="entry name" value="PEROXIDASE_4"/>
    <property type="match status" value="1"/>
</dbReference>
<proteinExistence type="inferred from homology"/>
<keyword evidence="11 17" id="KW-1015">Disulfide bond</keyword>
<dbReference type="GO" id="GO:0046872">
    <property type="term" value="F:metal ion binding"/>
    <property type="evidence" value="ECO:0007669"/>
    <property type="project" value="UniProtKB-UniRule"/>
</dbReference>
<keyword evidence="18" id="KW-0964">Secreted</keyword>
<evidence type="ECO:0000256" key="2">
    <source>
        <dbReference type="ARBA" id="ARBA00002322"/>
    </source>
</evidence>
<accession>A0A0L9VKD4</accession>
<dbReference type="GO" id="GO:0020037">
    <property type="term" value="F:heme binding"/>
    <property type="evidence" value="ECO:0007669"/>
    <property type="project" value="UniProtKB-UniRule"/>
</dbReference>
<dbReference type="EMBL" id="CM003380">
    <property type="protein sequence ID" value="KOM55500.1"/>
    <property type="molecule type" value="Genomic_DNA"/>
</dbReference>
<protein>
    <recommendedName>
        <fullName evidence="4 18">Peroxidase</fullName>
        <ecNumber evidence="4 18">1.11.1.7</ecNumber>
    </recommendedName>
</protein>
<comment type="function">
    <text evidence="2">Removal of H(2)O(2), oxidation of toxic reductants, biosynthesis and degradation of lignin, suberization, auxin catabolism, response to environmental stresses such as wounding, pathogen attack and oxidative stress. These functions might be dependent on each isozyme/isoform in each plant tissue.</text>
</comment>
<dbReference type="AlphaFoldDB" id="A0A0L9VKD4"/>
<keyword evidence="8 15" id="KW-0106">Calcium</keyword>
<keyword evidence="9 18" id="KW-0560">Oxidoreductase</keyword>
<dbReference type="EC" id="1.11.1.7" evidence="4 18"/>
<dbReference type="PROSITE" id="PS00436">
    <property type="entry name" value="PEROXIDASE_2"/>
    <property type="match status" value="1"/>
</dbReference>
<evidence type="ECO:0000256" key="17">
    <source>
        <dbReference type="PIRSR" id="PIRSR600823-5"/>
    </source>
</evidence>
<dbReference type="PANTHER" id="PTHR31517">
    <property type="match status" value="1"/>
</dbReference>
<dbReference type="PRINTS" id="PR00461">
    <property type="entry name" value="PLPEROXIDASE"/>
</dbReference>
<feature type="disulfide bond" evidence="17">
    <location>
        <begin position="50"/>
        <end position="130"/>
    </location>
</feature>
<keyword evidence="18" id="KW-0732">Signal</keyword>
<dbReference type="InterPro" id="IPR000823">
    <property type="entry name" value="Peroxidase_pln"/>
</dbReference>
<feature type="disulfide bond" evidence="17">
    <location>
        <begin position="83"/>
        <end position="88"/>
    </location>
</feature>
<keyword evidence="10 15" id="KW-0408">Iron</keyword>
<evidence type="ECO:0000256" key="8">
    <source>
        <dbReference type="ARBA" id="ARBA00022837"/>
    </source>
</evidence>
<feature type="binding site" evidence="15">
    <location>
        <position position="87"/>
    </location>
    <ligand>
        <name>Ca(2+)</name>
        <dbReference type="ChEBI" id="CHEBI:29108"/>
        <label>1</label>
    </ligand>
</feature>
<dbReference type="PROSITE" id="PS00435">
    <property type="entry name" value="PEROXIDASE_1"/>
    <property type="match status" value="1"/>
</dbReference>
<dbReference type="GO" id="GO:0140825">
    <property type="term" value="F:lactoperoxidase activity"/>
    <property type="evidence" value="ECO:0007669"/>
    <property type="project" value="UniProtKB-EC"/>
</dbReference>
<name>A0A0L9VKD4_PHAAN</name>
<dbReference type="InterPro" id="IPR019794">
    <property type="entry name" value="Peroxidases_AS"/>
</dbReference>
<feature type="domain" description="Plant heme peroxidase family profile" evidence="19">
    <location>
        <begin position="39"/>
        <end position="292"/>
    </location>
</feature>
<feature type="binding site" description="axial binding residue" evidence="15">
    <location>
        <position position="207"/>
    </location>
    <ligand>
        <name>heme b</name>
        <dbReference type="ChEBI" id="CHEBI:60344"/>
    </ligand>
    <ligandPart>
        <name>Fe</name>
        <dbReference type="ChEBI" id="CHEBI:18248"/>
    </ligandPart>
</feature>
<feature type="signal peptide" evidence="18">
    <location>
        <begin position="1"/>
        <end position="27"/>
    </location>
</feature>
<comment type="similarity">
    <text evidence="3">Belongs to the peroxidase family. Ascorbate peroxidase subfamily.</text>
</comment>
<dbReference type="InterPro" id="IPR033905">
    <property type="entry name" value="Secretory_peroxidase"/>
</dbReference>
<keyword evidence="18" id="KW-0376">Hydrogen peroxide</keyword>
<feature type="binding site" evidence="15">
    <location>
        <position position="260"/>
    </location>
    <ligand>
        <name>Ca(2+)</name>
        <dbReference type="ChEBI" id="CHEBI:29108"/>
        <label>2</label>
    </ligand>
</feature>
<dbReference type="Gene3D" id="1.10.520.10">
    <property type="match status" value="2"/>
</dbReference>
<evidence type="ECO:0000256" key="16">
    <source>
        <dbReference type="PIRSR" id="PIRSR600823-4"/>
    </source>
</evidence>
<comment type="cofactor">
    <cofactor evidence="15 18">
        <name>heme b</name>
        <dbReference type="ChEBI" id="CHEBI:60344"/>
    </cofactor>
    <text evidence="15 18">Binds 1 heme b (iron(II)-protoporphyrin IX) group per subunit.</text>
</comment>
<dbReference type="InterPro" id="IPR010255">
    <property type="entry name" value="Haem_peroxidase_sf"/>
</dbReference>
<dbReference type="GO" id="GO:0006979">
    <property type="term" value="P:response to oxidative stress"/>
    <property type="evidence" value="ECO:0007669"/>
    <property type="project" value="UniProtKB-UniRule"/>
</dbReference>
<feature type="binding site" evidence="15">
    <location>
        <position position="89"/>
    </location>
    <ligand>
        <name>Ca(2+)</name>
        <dbReference type="ChEBI" id="CHEBI:29108"/>
        <label>1</label>
    </ligand>
</feature>
<feature type="binding site" evidence="15">
    <location>
        <position position="102"/>
    </location>
    <ligand>
        <name>Ca(2+)</name>
        <dbReference type="ChEBI" id="CHEBI:29108"/>
        <label>1</label>
    </ligand>
</feature>
<dbReference type="Proteomes" id="UP000053144">
    <property type="component" value="Chromosome 10"/>
</dbReference>
<evidence type="ECO:0000256" key="5">
    <source>
        <dbReference type="ARBA" id="ARBA00022559"/>
    </source>
</evidence>
<evidence type="ECO:0000256" key="13">
    <source>
        <dbReference type="PIRSR" id="PIRSR600823-1"/>
    </source>
</evidence>
<keyword evidence="5 18" id="KW-0575">Peroxidase</keyword>
<feature type="binding site" evidence="15">
    <location>
        <position position="91"/>
    </location>
    <ligand>
        <name>Ca(2+)</name>
        <dbReference type="ChEBI" id="CHEBI:29108"/>
        <label>1</label>
    </ligand>
</feature>
<evidence type="ECO:0000256" key="18">
    <source>
        <dbReference type="RuleBase" id="RU362060"/>
    </source>
</evidence>